<organism evidence="1 2">
    <name type="scientific">Marinobacterium weihaiense</name>
    <dbReference type="NCBI Taxonomy" id="2851016"/>
    <lineage>
        <taxon>Bacteria</taxon>
        <taxon>Pseudomonadati</taxon>
        <taxon>Pseudomonadota</taxon>
        <taxon>Gammaproteobacteria</taxon>
        <taxon>Oceanospirillales</taxon>
        <taxon>Oceanospirillaceae</taxon>
        <taxon>Marinobacterium</taxon>
    </lineage>
</organism>
<protein>
    <submittedName>
        <fullName evidence="1">Uncharacterized protein</fullName>
    </submittedName>
</protein>
<accession>A0ABS6MF82</accession>
<keyword evidence="2" id="KW-1185">Reference proteome</keyword>
<dbReference type="EMBL" id="JAHQZT010000036">
    <property type="protein sequence ID" value="MBV0934785.1"/>
    <property type="molecule type" value="Genomic_DNA"/>
</dbReference>
<name>A0ABS6MF82_9GAMM</name>
<sequence length="50" mass="5804">MGKDSHALKSWLESEQLTHWQRIYPPDAVLQTQRERLDNESLDGNGHTTN</sequence>
<comment type="caution">
    <text evidence="1">The sequence shown here is derived from an EMBL/GenBank/DDBJ whole genome shotgun (WGS) entry which is preliminary data.</text>
</comment>
<reference evidence="1 2" key="1">
    <citation type="submission" date="2021-06" db="EMBL/GenBank/DDBJ databases">
        <title>Bacterium isolated from marine sediment.</title>
        <authorList>
            <person name="Zhu K.-L."/>
            <person name="Du Z.-J."/>
            <person name="Liang Q.-Y."/>
        </authorList>
    </citation>
    <scope>NUCLEOTIDE SEQUENCE [LARGE SCALE GENOMIC DNA]</scope>
    <source>
        <strain evidence="1 2">A346</strain>
    </source>
</reference>
<evidence type="ECO:0000313" key="1">
    <source>
        <dbReference type="EMBL" id="MBV0934785.1"/>
    </source>
</evidence>
<dbReference type="RefSeq" id="WP_217336181.1">
    <property type="nucleotide sequence ID" value="NZ_JAHQZT010000036.1"/>
</dbReference>
<dbReference type="Proteomes" id="UP000755551">
    <property type="component" value="Unassembled WGS sequence"/>
</dbReference>
<gene>
    <name evidence="1" type="ORF">KTN04_15710</name>
</gene>
<evidence type="ECO:0000313" key="2">
    <source>
        <dbReference type="Proteomes" id="UP000755551"/>
    </source>
</evidence>
<proteinExistence type="predicted"/>